<accession>A0ACC0W3S2</accession>
<comment type="caution">
    <text evidence="1">The sequence shown here is derived from an EMBL/GenBank/DDBJ whole genome shotgun (WGS) entry which is preliminary data.</text>
</comment>
<dbReference type="EMBL" id="CM047583">
    <property type="protein sequence ID" value="KAI9913389.1"/>
    <property type="molecule type" value="Genomic_DNA"/>
</dbReference>
<protein>
    <submittedName>
        <fullName evidence="1">Uncharacterized protein</fullName>
    </submittedName>
</protein>
<reference evidence="1 2" key="1">
    <citation type="journal article" date="2022" name="bioRxiv">
        <title>The genome of the oomycete Peronosclerospora sorghi, a cosmopolitan pathogen of maize and sorghum, is inflated with dispersed pseudogenes.</title>
        <authorList>
            <person name="Fletcher K."/>
            <person name="Martin F."/>
            <person name="Isakeit T."/>
            <person name="Cavanaugh K."/>
            <person name="Magill C."/>
            <person name="Michelmore R."/>
        </authorList>
    </citation>
    <scope>NUCLEOTIDE SEQUENCE [LARGE SCALE GENOMIC DNA]</scope>
    <source>
        <strain evidence="1">P6</strain>
    </source>
</reference>
<gene>
    <name evidence="1" type="ORF">PsorP6_005467</name>
</gene>
<evidence type="ECO:0000313" key="2">
    <source>
        <dbReference type="Proteomes" id="UP001163321"/>
    </source>
</evidence>
<sequence>MESDISHSESRQNAGNETLLQQASIQNLRELASAEKRSFASRPLDIPTEKGERYVSRAIRSPSDSSETATAVASVATDETHDFQRVARTNHTFLWMELSSAESALRTLTHRPKVPPSAIASAEAILKLIRDPVAILGRNFPPRLVGAGTADLISRWARTLPELNANVDFCLPSPESSLNVSTIAPLSDQFVRQTVKQAVYQYMEYYEPRVRMAVAKVLRVLAKWDLEWITHEFTPKPH</sequence>
<dbReference type="Proteomes" id="UP001163321">
    <property type="component" value="Chromosome 4"/>
</dbReference>
<proteinExistence type="predicted"/>
<name>A0ACC0W3S2_9STRA</name>
<organism evidence="1 2">
    <name type="scientific">Peronosclerospora sorghi</name>
    <dbReference type="NCBI Taxonomy" id="230839"/>
    <lineage>
        <taxon>Eukaryota</taxon>
        <taxon>Sar</taxon>
        <taxon>Stramenopiles</taxon>
        <taxon>Oomycota</taxon>
        <taxon>Peronosporomycetes</taxon>
        <taxon>Peronosporales</taxon>
        <taxon>Peronosporaceae</taxon>
        <taxon>Peronosclerospora</taxon>
    </lineage>
</organism>
<evidence type="ECO:0000313" key="1">
    <source>
        <dbReference type="EMBL" id="KAI9913389.1"/>
    </source>
</evidence>
<keyword evidence="2" id="KW-1185">Reference proteome</keyword>